<evidence type="ECO:0000256" key="7">
    <source>
        <dbReference type="SAM" id="Coils"/>
    </source>
</evidence>
<dbReference type="KEGG" id="srub:C2R22_17665"/>
<dbReference type="SMART" id="SM00388">
    <property type="entry name" value="HisKA"/>
    <property type="match status" value="1"/>
</dbReference>
<dbReference type="InterPro" id="IPR050736">
    <property type="entry name" value="Sensor_HK_Regulatory"/>
</dbReference>
<evidence type="ECO:0000256" key="5">
    <source>
        <dbReference type="ARBA" id="ARBA00022777"/>
    </source>
</evidence>
<dbReference type="Gene3D" id="3.30.565.10">
    <property type="entry name" value="Histidine kinase-like ATPase, C-terminal domain"/>
    <property type="match status" value="1"/>
</dbReference>
<evidence type="ECO:0000256" key="2">
    <source>
        <dbReference type="ARBA" id="ARBA00012438"/>
    </source>
</evidence>
<keyword evidence="3" id="KW-0597">Phosphoprotein</keyword>
<proteinExistence type="predicted"/>
<dbReference type="PANTHER" id="PTHR43711">
    <property type="entry name" value="TWO-COMPONENT HISTIDINE KINASE"/>
    <property type="match status" value="1"/>
</dbReference>
<evidence type="ECO:0000259" key="8">
    <source>
        <dbReference type="PROSITE" id="PS50109"/>
    </source>
</evidence>
<dbReference type="GO" id="GO:0000155">
    <property type="term" value="F:phosphorelay sensor kinase activity"/>
    <property type="evidence" value="ECO:0007669"/>
    <property type="project" value="InterPro"/>
</dbReference>
<evidence type="ECO:0000313" key="10">
    <source>
        <dbReference type="Proteomes" id="UP000236584"/>
    </source>
</evidence>
<feature type="domain" description="Histidine kinase" evidence="8">
    <location>
        <begin position="362"/>
        <end position="554"/>
    </location>
</feature>
<evidence type="ECO:0000313" key="9">
    <source>
        <dbReference type="EMBL" id="AUV83243.1"/>
    </source>
</evidence>
<dbReference type="InterPro" id="IPR029016">
    <property type="entry name" value="GAF-like_dom_sf"/>
</dbReference>
<dbReference type="InterPro" id="IPR003018">
    <property type="entry name" value="GAF"/>
</dbReference>
<keyword evidence="7" id="KW-0175">Coiled coil</keyword>
<comment type="catalytic activity">
    <reaction evidence="1">
        <text>ATP + protein L-histidine = ADP + protein N-phospho-L-histidine.</text>
        <dbReference type="EC" id="2.7.13.3"/>
    </reaction>
</comment>
<dbReference type="InterPro" id="IPR003594">
    <property type="entry name" value="HATPase_dom"/>
</dbReference>
<reference evidence="9 10" key="1">
    <citation type="submission" date="2018-01" db="EMBL/GenBank/DDBJ databases">
        <title>Complete genome sequence of Salinigranum rubrum GX10T, an extremely halophilic archaeon isolated from a marine solar saltern.</title>
        <authorList>
            <person name="Han S."/>
        </authorList>
    </citation>
    <scope>NUCLEOTIDE SEQUENCE [LARGE SCALE GENOMIC DNA]</scope>
    <source>
        <strain evidence="9 10">GX10</strain>
    </source>
</reference>
<evidence type="ECO:0000256" key="3">
    <source>
        <dbReference type="ARBA" id="ARBA00022553"/>
    </source>
</evidence>
<dbReference type="RefSeq" id="WP_103426932.1">
    <property type="nucleotide sequence ID" value="NZ_CP026309.1"/>
</dbReference>
<dbReference type="InterPro" id="IPR005467">
    <property type="entry name" value="His_kinase_dom"/>
</dbReference>
<dbReference type="OrthoDB" id="8127at2157"/>
<accession>A0A2I8VMU4</accession>
<keyword evidence="5" id="KW-0418">Kinase</keyword>
<dbReference type="InterPro" id="IPR036890">
    <property type="entry name" value="HATPase_C_sf"/>
</dbReference>
<organism evidence="9 10">
    <name type="scientific">Salinigranum rubrum</name>
    <dbReference type="NCBI Taxonomy" id="755307"/>
    <lineage>
        <taxon>Archaea</taxon>
        <taxon>Methanobacteriati</taxon>
        <taxon>Methanobacteriota</taxon>
        <taxon>Stenosarchaea group</taxon>
        <taxon>Halobacteria</taxon>
        <taxon>Halobacteriales</taxon>
        <taxon>Haloferacaceae</taxon>
        <taxon>Salinigranum</taxon>
    </lineage>
</organism>
<keyword evidence="6" id="KW-0902">Two-component regulatory system</keyword>
<dbReference type="AlphaFoldDB" id="A0A2I8VMU4"/>
<dbReference type="InterPro" id="IPR004358">
    <property type="entry name" value="Sig_transdc_His_kin-like_C"/>
</dbReference>
<evidence type="ECO:0000256" key="1">
    <source>
        <dbReference type="ARBA" id="ARBA00000085"/>
    </source>
</evidence>
<protein>
    <recommendedName>
        <fullName evidence="2">histidine kinase</fullName>
        <ecNumber evidence="2">2.7.13.3</ecNumber>
    </recommendedName>
</protein>
<dbReference type="CDD" id="cd00082">
    <property type="entry name" value="HisKA"/>
    <property type="match status" value="1"/>
</dbReference>
<keyword evidence="10" id="KW-1185">Reference proteome</keyword>
<dbReference type="PROSITE" id="PS50109">
    <property type="entry name" value="HIS_KIN"/>
    <property type="match status" value="1"/>
</dbReference>
<feature type="coiled-coil region" evidence="7">
    <location>
        <begin position="319"/>
        <end position="353"/>
    </location>
</feature>
<dbReference type="Gene3D" id="3.30.450.40">
    <property type="match status" value="1"/>
</dbReference>
<gene>
    <name evidence="9" type="ORF">C2R22_17665</name>
</gene>
<dbReference type="CDD" id="cd00075">
    <property type="entry name" value="HATPase"/>
    <property type="match status" value="1"/>
</dbReference>
<dbReference type="Pfam" id="PF02518">
    <property type="entry name" value="HATPase_c"/>
    <property type="match status" value="1"/>
</dbReference>
<evidence type="ECO:0000256" key="4">
    <source>
        <dbReference type="ARBA" id="ARBA00022679"/>
    </source>
</evidence>
<name>A0A2I8VMU4_9EURY</name>
<dbReference type="SMART" id="SM00065">
    <property type="entry name" value="GAF"/>
    <property type="match status" value="1"/>
</dbReference>
<dbReference type="SUPFAM" id="SSF55874">
    <property type="entry name" value="ATPase domain of HSP90 chaperone/DNA topoisomerase II/histidine kinase"/>
    <property type="match status" value="1"/>
</dbReference>
<dbReference type="Gene3D" id="1.10.287.130">
    <property type="match status" value="1"/>
</dbReference>
<sequence>MTIRRRNRPPLEATVRVTRIEYDGAPATLAVVVPSASARTDAGSVLERATADLVRATDRHDVCSVAVAAASEILGFEAVAAYALDDSGTLSTVASTTSGATLPAELPTEGAVWLAFLSGDSRVVPGEECGLESDADLLVVPLGDAELLVAAAVPDRRLDTAAELVDLLATNVGAALGRVRRERRLERLHEATRGLMVAETESEIAEVAIDTAQDVLQHDLCGLHLYDADRDVLLPVAASERTREFVGTDGELPTLERGDSLAFDAFETGETRVYDRVNEVDGVMDPTTEIRSELLVPLGDRGVFLAGSVLPGHFDETDVSLAKVLCANVEAALERAERETAFREQRAELEERNGRLDEFASVVSHDLRNPLNVAQGRLELAREECESEHLDAVAQSHDRMAELIDDLLTLARQGRGLDDTERVALTELALTCRQAFEAVELAVVDDLTVEADRSRLRELVENLLRNAVEHAGPDPTVRLGALGAPDDPVGFYVEDDGPGIPEDDREQVFEHGYSTDADGTGFGLAIVRAVADAHGWDVEVTEGSDGGARFEILF</sequence>
<dbReference type="EC" id="2.7.13.3" evidence="2"/>
<dbReference type="SUPFAM" id="SSF55781">
    <property type="entry name" value="GAF domain-like"/>
    <property type="match status" value="2"/>
</dbReference>
<dbReference type="GeneID" id="35593959"/>
<dbReference type="PANTHER" id="PTHR43711:SF1">
    <property type="entry name" value="HISTIDINE KINASE 1"/>
    <property type="match status" value="1"/>
</dbReference>
<evidence type="ECO:0000256" key="6">
    <source>
        <dbReference type="ARBA" id="ARBA00023012"/>
    </source>
</evidence>
<dbReference type="SUPFAM" id="SSF47384">
    <property type="entry name" value="Homodimeric domain of signal transducing histidine kinase"/>
    <property type="match status" value="1"/>
</dbReference>
<dbReference type="Pfam" id="PF00512">
    <property type="entry name" value="HisKA"/>
    <property type="match status" value="1"/>
</dbReference>
<dbReference type="SMART" id="SM00387">
    <property type="entry name" value="HATPase_c"/>
    <property type="match status" value="1"/>
</dbReference>
<dbReference type="EMBL" id="CP026309">
    <property type="protein sequence ID" value="AUV83243.1"/>
    <property type="molecule type" value="Genomic_DNA"/>
</dbReference>
<dbReference type="Pfam" id="PF13185">
    <property type="entry name" value="GAF_2"/>
    <property type="match status" value="1"/>
</dbReference>
<dbReference type="InterPro" id="IPR036097">
    <property type="entry name" value="HisK_dim/P_sf"/>
</dbReference>
<dbReference type="PRINTS" id="PR00344">
    <property type="entry name" value="BCTRLSENSOR"/>
</dbReference>
<dbReference type="InterPro" id="IPR003661">
    <property type="entry name" value="HisK_dim/P_dom"/>
</dbReference>
<keyword evidence="4" id="KW-0808">Transferase</keyword>
<dbReference type="Proteomes" id="UP000236584">
    <property type="component" value="Chromosome"/>
</dbReference>